<dbReference type="GeneID" id="98003075"/>
<evidence type="ECO:0000256" key="7">
    <source>
        <dbReference type="ARBA" id="ARBA00022840"/>
    </source>
</evidence>
<evidence type="ECO:0000313" key="11">
    <source>
        <dbReference type="EMBL" id="EEA90966.1"/>
    </source>
</evidence>
<protein>
    <recommendedName>
        <fullName evidence="3 10">Phosphoenolpyruvate carboxykinase (ATP)</fullName>
        <shortName evidence="10">PCK</shortName>
        <shortName evidence="10">PEP carboxykinase</shortName>
        <shortName evidence="10">PEPCK</shortName>
        <ecNumber evidence="3 10">4.1.1.49</ecNumber>
    </recommendedName>
</protein>
<comment type="subcellular location">
    <subcellularLocation>
        <location evidence="10">Cytoplasm</location>
    </subcellularLocation>
</comment>
<sequence length="533" mass="58056">MSTTSVTQVLADHGVHAAEGSIHVDMVPAELVECALARKEGKLASNGSLVVETGKYTGRSPKDRFVVDTPDVHDKIAWGNVNVPISQESYEKVRDGVAAYLSERDIYVVRGLAGADRGHARKFMVTCERASQALFITQLLVRPTDEERAAYGEPDFTILTAPGYKCDASIEGLNSEAAVLVNFSERTVIVAGTEYSGEIKKSVFSVMNYLLPVEDKVLPMHCSASMDPKTHDTAVFFGLSGTGKTTLSADPKRLLIGDDEHGWAMGEGIFNIEGGCYAKCDGLTEEREPEIFRAVKFGALCENVILDDKRQPDYDDVSLTQNTRVGYPVEHIPNSCLEGVGGEPSVVIFLACDAFGVLPPISRLSADAAMYHFVSGFTSKVAGTELGIKEPVPTFSALFGEPFMPLDPMVYADMLGERIAEGKTRVYLVNTGWVEGSYGVGHRIPLVYNRINVNAALDGSLENAEFIHDDVFNLDIPTSCPGVPDDVMVPWKCWSSKDEYDATAKKLAGMFQENFEKKYAHLPENVKNAGPRA</sequence>
<dbReference type="EC" id="4.1.1.49" evidence="3 10"/>
<organism evidence="11 12">
    <name type="scientific">Collinsella stercoris DSM 13279</name>
    <dbReference type="NCBI Taxonomy" id="445975"/>
    <lineage>
        <taxon>Bacteria</taxon>
        <taxon>Bacillati</taxon>
        <taxon>Actinomycetota</taxon>
        <taxon>Coriobacteriia</taxon>
        <taxon>Coriobacteriales</taxon>
        <taxon>Coriobacteriaceae</taxon>
        <taxon>Collinsella</taxon>
    </lineage>
</organism>
<dbReference type="HOGENOM" id="CLU_018247_0_1_11"/>
<comment type="catalytic activity">
    <reaction evidence="9 10">
        <text>oxaloacetate + ATP = phosphoenolpyruvate + ADP + CO2</text>
        <dbReference type="Rhea" id="RHEA:18617"/>
        <dbReference type="ChEBI" id="CHEBI:16452"/>
        <dbReference type="ChEBI" id="CHEBI:16526"/>
        <dbReference type="ChEBI" id="CHEBI:30616"/>
        <dbReference type="ChEBI" id="CHEBI:58702"/>
        <dbReference type="ChEBI" id="CHEBI:456216"/>
        <dbReference type="EC" id="4.1.1.49"/>
    </reaction>
</comment>
<dbReference type="AlphaFoldDB" id="B6G9R9"/>
<dbReference type="Proteomes" id="UP000003560">
    <property type="component" value="Unassembled WGS sequence"/>
</dbReference>
<keyword evidence="7 10" id="KW-0067">ATP-binding</keyword>
<evidence type="ECO:0000256" key="8">
    <source>
        <dbReference type="ARBA" id="ARBA00023239"/>
    </source>
</evidence>
<dbReference type="GO" id="GO:0004612">
    <property type="term" value="F:phosphoenolpyruvate carboxykinase (ATP) activity"/>
    <property type="evidence" value="ECO:0007669"/>
    <property type="project" value="UniProtKB-UniRule"/>
</dbReference>
<dbReference type="GO" id="GO:0005829">
    <property type="term" value="C:cytosol"/>
    <property type="evidence" value="ECO:0007669"/>
    <property type="project" value="TreeGrafter"/>
</dbReference>
<feature type="binding site" evidence="10">
    <location>
        <position position="195"/>
    </location>
    <ligand>
        <name>substrate</name>
    </ligand>
</feature>
<feature type="binding site" evidence="10">
    <location>
        <position position="201"/>
    </location>
    <ligand>
        <name>ATP</name>
        <dbReference type="ChEBI" id="CHEBI:30616"/>
    </ligand>
</feature>
<name>B6G9R9_9ACTN</name>
<feature type="binding site" evidence="10">
    <location>
        <position position="201"/>
    </location>
    <ligand>
        <name>Mn(2+)</name>
        <dbReference type="ChEBI" id="CHEBI:29035"/>
    </ligand>
</feature>
<evidence type="ECO:0000256" key="4">
    <source>
        <dbReference type="ARBA" id="ARBA00022432"/>
    </source>
</evidence>
<dbReference type="EMBL" id="ABXJ01000049">
    <property type="protein sequence ID" value="EEA90966.1"/>
    <property type="molecule type" value="Genomic_DNA"/>
</dbReference>
<keyword evidence="6 10" id="KW-0210">Decarboxylase</keyword>
<dbReference type="NCBIfam" id="TIGR00224">
    <property type="entry name" value="pckA"/>
    <property type="match status" value="1"/>
</dbReference>
<dbReference type="SUPFAM" id="SSF53795">
    <property type="entry name" value="PEP carboxykinase-like"/>
    <property type="match status" value="1"/>
</dbReference>
<keyword evidence="12" id="KW-1185">Reference proteome</keyword>
<comment type="function">
    <text evidence="10">Involved in the gluconeogenesis. Catalyzes the conversion of oxaloacetate (OAA) to phosphoenolpyruvate (PEP) through direct phosphoryl transfer between the nucleoside triphosphate and OAA.</text>
</comment>
<dbReference type="eggNOG" id="COG1866">
    <property type="taxonomic scope" value="Bacteria"/>
</dbReference>
<evidence type="ECO:0000256" key="5">
    <source>
        <dbReference type="ARBA" id="ARBA00022741"/>
    </source>
</evidence>
<evidence type="ECO:0000256" key="10">
    <source>
        <dbReference type="HAMAP-Rule" id="MF_00453"/>
    </source>
</evidence>
<evidence type="ECO:0000256" key="2">
    <source>
        <dbReference type="ARBA" id="ARBA00006052"/>
    </source>
</evidence>
<dbReference type="UniPathway" id="UPA00138"/>
<comment type="caution">
    <text evidence="10">Lacks conserved residue(s) required for the propagation of feature annotation.</text>
</comment>
<keyword evidence="10" id="KW-0479">Metal-binding</keyword>
<evidence type="ECO:0000313" key="12">
    <source>
        <dbReference type="Proteomes" id="UP000003560"/>
    </source>
</evidence>
<feature type="binding site" evidence="10">
    <location>
        <begin position="443"/>
        <end position="444"/>
    </location>
    <ligand>
        <name>ATP</name>
        <dbReference type="ChEBI" id="CHEBI:30616"/>
    </ligand>
</feature>
<evidence type="ECO:0000256" key="9">
    <source>
        <dbReference type="ARBA" id="ARBA00047371"/>
    </source>
</evidence>
<keyword evidence="4 10" id="KW-0312">Gluconeogenesis</keyword>
<comment type="caution">
    <text evidence="11">The sequence shown here is derived from an EMBL/GenBank/DDBJ whole genome shotgun (WGS) entry which is preliminary data.</text>
</comment>
<comment type="similarity">
    <text evidence="2 10">Belongs to the phosphoenolpyruvate carboxykinase (ATP) family.</text>
</comment>
<dbReference type="GO" id="GO:0016301">
    <property type="term" value="F:kinase activity"/>
    <property type="evidence" value="ECO:0007669"/>
    <property type="project" value="UniProtKB-KW"/>
</dbReference>
<dbReference type="Gene3D" id="3.40.449.10">
    <property type="entry name" value="Phosphoenolpyruvate Carboxykinase, domain 1"/>
    <property type="match status" value="1"/>
</dbReference>
<dbReference type="InterPro" id="IPR013035">
    <property type="entry name" value="PEP_carboxykinase_C"/>
</dbReference>
<dbReference type="InterPro" id="IPR008210">
    <property type="entry name" value="PEP_carboxykinase_N"/>
</dbReference>
<keyword evidence="11" id="KW-0418">Kinase</keyword>
<reference evidence="11 12" key="2">
    <citation type="submission" date="2008-10" db="EMBL/GenBank/DDBJ databases">
        <authorList>
            <person name="Fulton L."/>
            <person name="Clifton S."/>
            <person name="Fulton B."/>
            <person name="Xu J."/>
            <person name="Minx P."/>
            <person name="Pepin K.H."/>
            <person name="Johnson M."/>
            <person name="Thiruvilangam P."/>
            <person name="Bhonagiri V."/>
            <person name="Nash W.E."/>
            <person name="Mardis E.R."/>
            <person name="Wilson R.K."/>
        </authorList>
    </citation>
    <scope>NUCLEOTIDE SEQUENCE [LARGE SCALE GENOMIC DNA]</scope>
    <source>
        <strain evidence="11 12">DSM 13279</strain>
    </source>
</reference>
<dbReference type="GO" id="GO:0046872">
    <property type="term" value="F:metal ion binding"/>
    <property type="evidence" value="ECO:0007669"/>
    <property type="project" value="UniProtKB-KW"/>
</dbReference>
<dbReference type="HAMAP" id="MF_00453">
    <property type="entry name" value="PEPCK_ATP"/>
    <property type="match status" value="1"/>
</dbReference>
<feature type="binding site" evidence="10">
    <location>
        <begin position="238"/>
        <end position="246"/>
    </location>
    <ligand>
        <name>ATP</name>
        <dbReference type="ChEBI" id="CHEBI:30616"/>
    </ligand>
</feature>
<dbReference type="RefSeq" id="WP_006720472.1">
    <property type="nucleotide sequence ID" value="NZ_CP085935.1"/>
</dbReference>
<dbReference type="STRING" id="445975.COLSTE_00810"/>
<keyword evidence="5 10" id="KW-0547">Nucleotide-binding</keyword>
<dbReference type="PANTHER" id="PTHR30031">
    <property type="entry name" value="PHOSPHOENOLPYRUVATE CARBOXYKINASE ATP"/>
    <property type="match status" value="1"/>
</dbReference>
<dbReference type="NCBIfam" id="NF006820">
    <property type="entry name" value="PRK09344.1-2"/>
    <property type="match status" value="1"/>
</dbReference>
<dbReference type="CDD" id="cd00484">
    <property type="entry name" value="PEPCK_ATP"/>
    <property type="match status" value="1"/>
</dbReference>
<feature type="binding site" evidence="10">
    <location>
        <position position="324"/>
    </location>
    <ligand>
        <name>substrate</name>
    </ligand>
</feature>
<keyword evidence="8 10" id="KW-0456">Lyase</keyword>
<dbReference type="InterPro" id="IPR001272">
    <property type="entry name" value="PEP_carboxykinase_ATP"/>
</dbReference>
<dbReference type="OrthoDB" id="9806325at2"/>
<comment type="cofactor">
    <cofactor evidence="10">
        <name>Mn(2+)</name>
        <dbReference type="ChEBI" id="CHEBI:29035"/>
    </cofactor>
    <text evidence="10">Binds 1 Mn(2+) ion per subunit.</text>
</comment>
<reference evidence="11 12" key="1">
    <citation type="submission" date="2008-10" db="EMBL/GenBank/DDBJ databases">
        <title>Draft genome sequence of Collinsella stercoris (DSM 13279).</title>
        <authorList>
            <person name="Sudarsanam P."/>
            <person name="Ley R."/>
            <person name="Guruge J."/>
            <person name="Turnbaugh P.J."/>
            <person name="Mahowald M."/>
            <person name="Liep D."/>
            <person name="Gordon J."/>
        </authorList>
    </citation>
    <scope>NUCLEOTIDE SEQUENCE [LARGE SCALE GENOMIC DNA]</scope>
    <source>
        <strain evidence="11 12">DSM 13279</strain>
    </source>
</reference>
<dbReference type="NCBIfam" id="NF006821">
    <property type="entry name" value="PRK09344.1-3"/>
    <property type="match status" value="1"/>
</dbReference>
<accession>B6G9R9</accession>
<feature type="binding site" evidence="10">
    <location>
        <position position="259"/>
    </location>
    <ligand>
        <name>Mn(2+)</name>
        <dbReference type="ChEBI" id="CHEBI:29035"/>
    </ligand>
</feature>
<keyword evidence="10" id="KW-0464">Manganese</keyword>
<dbReference type="Gene3D" id="3.90.228.20">
    <property type="match status" value="1"/>
</dbReference>
<keyword evidence="11" id="KW-0670">Pyruvate</keyword>
<feature type="binding site" evidence="10">
    <location>
        <position position="201"/>
    </location>
    <ligand>
        <name>substrate</name>
    </ligand>
</feature>
<dbReference type="Gene3D" id="2.170.8.10">
    <property type="entry name" value="Phosphoenolpyruvate Carboxykinase, domain 2"/>
    <property type="match status" value="1"/>
</dbReference>
<feature type="binding site" evidence="10">
    <location>
        <position position="324"/>
    </location>
    <ligand>
        <name>ATP</name>
        <dbReference type="ChEBI" id="CHEBI:30616"/>
    </ligand>
</feature>
<dbReference type="GO" id="GO:0005524">
    <property type="term" value="F:ATP binding"/>
    <property type="evidence" value="ECO:0007669"/>
    <property type="project" value="UniProtKB-UniRule"/>
</dbReference>
<gene>
    <name evidence="10 11" type="primary">pckA</name>
    <name evidence="11" type="ORF">COLSTE_00810</name>
</gene>
<comment type="pathway">
    <text evidence="1 10">Carbohydrate biosynthesis; gluconeogenesis.</text>
</comment>
<dbReference type="SUPFAM" id="SSF68923">
    <property type="entry name" value="PEP carboxykinase N-terminal domain"/>
    <property type="match status" value="1"/>
</dbReference>
<feature type="binding site" evidence="10">
    <location>
        <position position="221"/>
    </location>
    <ligand>
        <name>ATP</name>
        <dbReference type="ChEBI" id="CHEBI:30616"/>
    </ligand>
</feature>
<proteinExistence type="inferred from homology"/>
<keyword evidence="11" id="KW-0808">Transferase</keyword>
<evidence type="ECO:0000256" key="3">
    <source>
        <dbReference type="ARBA" id="ARBA00012363"/>
    </source>
</evidence>
<feature type="binding site" evidence="10">
    <location>
        <position position="221"/>
    </location>
    <ligand>
        <name>Mn(2+)</name>
        <dbReference type="ChEBI" id="CHEBI:29035"/>
    </ligand>
</feature>
<evidence type="ECO:0000256" key="1">
    <source>
        <dbReference type="ARBA" id="ARBA00004742"/>
    </source>
</evidence>
<dbReference type="Pfam" id="PF01293">
    <property type="entry name" value="PEPCK_ATP"/>
    <property type="match status" value="1"/>
</dbReference>
<evidence type="ECO:0000256" key="6">
    <source>
        <dbReference type="ARBA" id="ARBA00022793"/>
    </source>
</evidence>
<keyword evidence="10" id="KW-0963">Cytoplasm</keyword>
<feature type="binding site" evidence="10">
    <location>
        <position position="59"/>
    </location>
    <ligand>
        <name>substrate</name>
    </ligand>
</feature>
<feature type="binding site" evidence="10">
    <location>
        <position position="288"/>
    </location>
    <ligand>
        <name>ATP</name>
        <dbReference type="ChEBI" id="CHEBI:30616"/>
    </ligand>
</feature>
<dbReference type="PANTHER" id="PTHR30031:SF0">
    <property type="entry name" value="PHOSPHOENOLPYRUVATE CARBOXYKINASE (ATP)"/>
    <property type="match status" value="1"/>
</dbReference>
<dbReference type="PIRSF" id="PIRSF006294">
    <property type="entry name" value="PEP_crbxkin"/>
    <property type="match status" value="1"/>
</dbReference>
<dbReference type="GO" id="GO:0006094">
    <property type="term" value="P:gluconeogenesis"/>
    <property type="evidence" value="ECO:0007669"/>
    <property type="project" value="UniProtKB-UniRule"/>
</dbReference>